<dbReference type="AlphaFoldDB" id="A0A931IA46"/>
<evidence type="ECO:0000256" key="3">
    <source>
        <dbReference type="ARBA" id="ARBA00022840"/>
    </source>
</evidence>
<dbReference type="Proteomes" id="UP000655751">
    <property type="component" value="Unassembled WGS sequence"/>
</dbReference>
<keyword evidence="2" id="KW-0547">Nucleotide-binding</keyword>
<name>A0A931IA46_9NOCA</name>
<evidence type="ECO:0000259" key="4">
    <source>
        <dbReference type="Pfam" id="PF00582"/>
    </source>
</evidence>
<reference evidence="5" key="1">
    <citation type="submission" date="2020-11" db="EMBL/GenBank/DDBJ databases">
        <title>Nocardia NEAU-351.nov., a novel actinomycete isolated from the cow dung.</title>
        <authorList>
            <person name="Zhang X."/>
        </authorList>
    </citation>
    <scope>NUCLEOTIDE SEQUENCE</scope>
    <source>
        <strain evidence="5">NEAU-351</strain>
    </source>
</reference>
<comment type="caution">
    <text evidence="5">The sequence shown here is derived from an EMBL/GenBank/DDBJ whole genome shotgun (WGS) entry which is preliminary data.</text>
</comment>
<dbReference type="SUPFAM" id="SSF52402">
    <property type="entry name" value="Adenine nucleotide alpha hydrolases-like"/>
    <property type="match status" value="2"/>
</dbReference>
<keyword evidence="3" id="KW-0067">ATP-binding</keyword>
<dbReference type="PANTHER" id="PTHR46268:SF27">
    <property type="entry name" value="UNIVERSAL STRESS PROTEIN RV2623"/>
    <property type="match status" value="1"/>
</dbReference>
<feature type="domain" description="UspA" evidence="4">
    <location>
        <begin position="165"/>
        <end position="301"/>
    </location>
</feature>
<proteinExistence type="inferred from homology"/>
<dbReference type="EMBL" id="JADMLG010000006">
    <property type="protein sequence ID" value="MBH0777777.1"/>
    <property type="molecule type" value="Genomic_DNA"/>
</dbReference>
<sequence length="303" mass="31743">MTSKQDDPHRLATAPIVLGVDGTPACAQAIRWAARTAARRGRLLHIVHALDLAATRALLGSYDVLVPSVVTAMHDYAEQVLVAAASLAREAAPEVTIATELTEAGPARLLIEMSKSAHLVVLGARSDVGTSRHLGSTLLKVTAHGHGAIVVVHDTDVDVRDGAPVVVGVDGSPVGEPAIAAAFAEASERAAELVAVHAWSDIDEGAFAGADYLRLPIAALEPAERTLLAERLAGWQEKYPDVRVTREVVTSGPRRILADHSATAQLLVVGSRGRGGFRGLLLGSTSAWILQRATCPVMIVHPA</sequence>
<feature type="domain" description="UspA" evidence="4">
    <location>
        <begin position="15"/>
        <end position="153"/>
    </location>
</feature>
<dbReference type="InterPro" id="IPR006015">
    <property type="entry name" value="Universal_stress_UspA"/>
</dbReference>
<evidence type="ECO:0000256" key="2">
    <source>
        <dbReference type="ARBA" id="ARBA00022741"/>
    </source>
</evidence>
<evidence type="ECO:0000313" key="5">
    <source>
        <dbReference type="EMBL" id="MBH0777777.1"/>
    </source>
</evidence>
<accession>A0A931IA46</accession>
<dbReference type="GO" id="GO:0005524">
    <property type="term" value="F:ATP binding"/>
    <property type="evidence" value="ECO:0007669"/>
    <property type="project" value="UniProtKB-KW"/>
</dbReference>
<comment type="similarity">
    <text evidence="1">Belongs to the universal stress protein A family.</text>
</comment>
<dbReference type="InterPro" id="IPR014729">
    <property type="entry name" value="Rossmann-like_a/b/a_fold"/>
</dbReference>
<evidence type="ECO:0000313" key="6">
    <source>
        <dbReference type="Proteomes" id="UP000655751"/>
    </source>
</evidence>
<protein>
    <submittedName>
        <fullName evidence="5">Universal stress protein</fullName>
    </submittedName>
</protein>
<dbReference type="PRINTS" id="PR01438">
    <property type="entry name" value="UNVRSLSTRESS"/>
</dbReference>
<gene>
    <name evidence="5" type="ORF">IT779_15990</name>
</gene>
<dbReference type="PANTHER" id="PTHR46268">
    <property type="entry name" value="STRESS RESPONSE PROTEIN NHAX"/>
    <property type="match status" value="1"/>
</dbReference>
<dbReference type="RefSeq" id="WP_196150111.1">
    <property type="nucleotide sequence ID" value="NZ_JADMLG010000006.1"/>
</dbReference>
<dbReference type="Gene3D" id="3.40.50.620">
    <property type="entry name" value="HUPs"/>
    <property type="match status" value="2"/>
</dbReference>
<evidence type="ECO:0000256" key="1">
    <source>
        <dbReference type="ARBA" id="ARBA00008791"/>
    </source>
</evidence>
<dbReference type="Pfam" id="PF00582">
    <property type="entry name" value="Usp"/>
    <property type="match status" value="2"/>
</dbReference>
<keyword evidence="6" id="KW-1185">Reference proteome</keyword>
<organism evidence="5 6">
    <name type="scientific">Nocardia bovistercoris</name>
    <dbReference type="NCBI Taxonomy" id="2785916"/>
    <lineage>
        <taxon>Bacteria</taxon>
        <taxon>Bacillati</taxon>
        <taxon>Actinomycetota</taxon>
        <taxon>Actinomycetes</taxon>
        <taxon>Mycobacteriales</taxon>
        <taxon>Nocardiaceae</taxon>
        <taxon>Nocardia</taxon>
    </lineage>
</organism>
<dbReference type="InterPro" id="IPR006016">
    <property type="entry name" value="UspA"/>
</dbReference>